<comment type="similarity">
    <text evidence="1">Belongs to the universal ribosomal protein uL4 family.</text>
</comment>
<evidence type="ECO:0000256" key="5">
    <source>
        <dbReference type="ARBA" id="ARBA00023274"/>
    </source>
</evidence>
<dbReference type="SUPFAM" id="SSF52166">
    <property type="entry name" value="Ribosomal protein L4"/>
    <property type="match status" value="1"/>
</dbReference>
<organism evidence="9 10">
    <name type="scientific">Volvox reticuliferus</name>
    <dbReference type="NCBI Taxonomy" id="1737510"/>
    <lineage>
        <taxon>Eukaryota</taxon>
        <taxon>Viridiplantae</taxon>
        <taxon>Chlorophyta</taxon>
        <taxon>core chlorophytes</taxon>
        <taxon>Chlorophyceae</taxon>
        <taxon>CS clade</taxon>
        <taxon>Chlamydomonadales</taxon>
        <taxon>Volvocaceae</taxon>
        <taxon>Volvox</taxon>
    </lineage>
</organism>
<reference evidence="9" key="1">
    <citation type="journal article" date="2021" name="Proc. Natl. Acad. Sci. U.S.A.">
        <title>Three genomes in the algal genus Volvox reveal the fate of a haploid sex-determining region after a transition to homothallism.</title>
        <authorList>
            <person name="Yamamoto K."/>
            <person name="Hamaji T."/>
            <person name="Kawai-Toyooka H."/>
            <person name="Matsuzaki R."/>
            <person name="Takahashi F."/>
            <person name="Nishimura Y."/>
            <person name="Kawachi M."/>
            <person name="Noguchi H."/>
            <person name="Minakuchi Y."/>
            <person name="Umen J.G."/>
            <person name="Toyoda A."/>
            <person name="Nozaki H."/>
        </authorList>
    </citation>
    <scope>NUCLEOTIDE SEQUENCE</scope>
    <source>
        <strain evidence="9">NIES-3786</strain>
    </source>
</reference>
<evidence type="ECO:0000256" key="2">
    <source>
        <dbReference type="ARBA" id="ARBA00022730"/>
    </source>
</evidence>
<name>A0A8J4FT81_9CHLO</name>
<gene>
    <name evidence="9" type="ORF">Vretifemale_16023</name>
</gene>
<dbReference type="GO" id="GO:0019843">
    <property type="term" value="F:rRNA binding"/>
    <property type="evidence" value="ECO:0007669"/>
    <property type="project" value="UniProtKB-KW"/>
</dbReference>
<keyword evidence="10" id="KW-1185">Reference proteome</keyword>
<keyword evidence="3" id="KW-0694">RNA-binding</keyword>
<evidence type="ECO:0000313" key="9">
    <source>
        <dbReference type="EMBL" id="GIL87981.1"/>
    </source>
</evidence>
<evidence type="ECO:0000256" key="3">
    <source>
        <dbReference type="ARBA" id="ARBA00022884"/>
    </source>
</evidence>
<dbReference type="GO" id="GO:1990904">
    <property type="term" value="C:ribonucleoprotein complex"/>
    <property type="evidence" value="ECO:0007669"/>
    <property type="project" value="UniProtKB-KW"/>
</dbReference>
<dbReference type="PANTHER" id="PTHR10746:SF17">
    <property type="entry name" value="LARGE RIBOSOMAL SUBUNIT PROTEIN UL4C"/>
    <property type="match status" value="1"/>
</dbReference>
<protein>
    <recommendedName>
        <fullName evidence="6">Large ribosomal subunit protein uL4c</fullName>
    </recommendedName>
    <alternativeName>
        <fullName evidence="7">50S ribosomal protein L4, chloroplastic</fullName>
    </alternativeName>
</protein>
<feature type="non-terminal residue" evidence="9">
    <location>
        <position position="1"/>
    </location>
</feature>
<dbReference type="Proteomes" id="UP000747110">
    <property type="component" value="Unassembled WGS sequence"/>
</dbReference>
<dbReference type="AlphaFoldDB" id="A0A8J4FT81"/>
<dbReference type="HAMAP" id="MF_01328_B">
    <property type="entry name" value="Ribosomal_uL4_B"/>
    <property type="match status" value="1"/>
</dbReference>
<dbReference type="EMBL" id="BNCP01000042">
    <property type="protein sequence ID" value="GIL87981.1"/>
    <property type="molecule type" value="Genomic_DNA"/>
</dbReference>
<proteinExistence type="inferred from homology"/>
<dbReference type="OrthoDB" id="275876at2759"/>
<dbReference type="Pfam" id="PF00573">
    <property type="entry name" value="Ribosomal_L4"/>
    <property type="match status" value="1"/>
</dbReference>
<dbReference type="GO" id="GO:0005840">
    <property type="term" value="C:ribosome"/>
    <property type="evidence" value="ECO:0007669"/>
    <property type="project" value="UniProtKB-KW"/>
</dbReference>
<dbReference type="InterPro" id="IPR023574">
    <property type="entry name" value="Ribosomal_uL4_dom_sf"/>
</dbReference>
<dbReference type="GO" id="GO:0003735">
    <property type="term" value="F:structural constituent of ribosome"/>
    <property type="evidence" value="ECO:0007669"/>
    <property type="project" value="InterPro"/>
</dbReference>
<accession>A0A8J4FT81</accession>
<evidence type="ECO:0000256" key="7">
    <source>
        <dbReference type="ARBA" id="ARBA00035387"/>
    </source>
</evidence>
<dbReference type="InterPro" id="IPR002136">
    <property type="entry name" value="Ribosomal_uL4"/>
</dbReference>
<evidence type="ECO:0000256" key="8">
    <source>
        <dbReference type="SAM" id="MobiDB-lite"/>
    </source>
</evidence>
<dbReference type="NCBIfam" id="TIGR03953">
    <property type="entry name" value="rplD_bact"/>
    <property type="match status" value="1"/>
</dbReference>
<keyword evidence="2" id="KW-0699">rRNA-binding</keyword>
<keyword evidence="5" id="KW-0687">Ribonucleoprotein</keyword>
<keyword evidence="4" id="KW-0689">Ribosomal protein</keyword>
<evidence type="ECO:0000256" key="1">
    <source>
        <dbReference type="ARBA" id="ARBA00010528"/>
    </source>
</evidence>
<dbReference type="Gene3D" id="3.40.1370.10">
    <property type="match status" value="1"/>
</dbReference>
<comment type="caution">
    <text evidence="9">The sequence shown here is derived from an EMBL/GenBank/DDBJ whole genome shotgun (WGS) entry which is preliminary data.</text>
</comment>
<evidence type="ECO:0000313" key="10">
    <source>
        <dbReference type="Proteomes" id="UP000747110"/>
    </source>
</evidence>
<dbReference type="PANTHER" id="PTHR10746">
    <property type="entry name" value="50S RIBOSOMAL PROTEIN L4"/>
    <property type="match status" value="1"/>
</dbReference>
<dbReference type="GO" id="GO:0006412">
    <property type="term" value="P:translation"/>
    <property type="evidence" value="ECO:0007669"/>
    <property type="project" value="InterPro"/>
</dbReference>
<evidence type="ECO:0000256" key="6">
    <source>
        <dbReference type="ARBA" id="ARBA00035208"/>
    </source>
</evidence>
<evidence type="ECO:0000256" key="4">
    <source>
        <dbReference type="ARBA" id="ARBA00022980"/>
    </source>
</evidence>
<dbReference type="InterPro" id="IPR013005">
    <property type="entry name" value="Ribosomal_uL4-like"/>
</dbReference>
<sequence length="259" mass="27639">QVLFLPSHLPVGSILRMQTMRLQAFKPACAGRQPRLVVANSAVATPVTIPYKAADGSEKGSQQLALKVAQESAKGLVHRYMVLVQQNARQGTASTLTRSEVRGGGKKPYAQKGTGNARRGSSVSPLFPGGGVTFGPKPKDWTISMNKKEKRLALATALQSAAADMIVVENLEGKLPEVKTRTVVAMMQKLGVDVMSRKVLLITKDVRPDLHLAGRNIAKLSFNTASSLSVLDILNADHIVVEDEALAHIQATMGGAAQE</sequence>
<feature type="region of interest" description="Disordered" evidence="8">
    <location>
        <begin position="92"/>
        <end position="129"/>
    </location>
</feature>